<feature type="transmembrane region" description="Helical" evidence="1">
    <location>
        <begin position="39"/>
        <end position="57"/>
    </location>
</feature>
<keyword evidence="1" id="KW-1133">Transmembrane helix</keyword>
<dbReference type="AlphaFoldDB" id="A0A0A2MBT6"/>
<evidence type="ECO:0000256" key="1">
    <source>
        <dbReference type="SAM" id="Phobius"/>
    </source>
</evidence>
<evidence type="ECO:0000313" key="3">
    <source>
        <dbReference type="Proteomes" id="UP000030152"/>
    </source>
</evidence>
<keyword evidence="1" id="KW-0812">Transmembrane</keyword>
<accession>A0A0A2MBT6</accession>
<evidence type="ECO:0000313" key="2">
    <source>
        <dbReference type="EMBL" id="KGO85735.1"/>
    </source>
</evidence>
<proteinExistence type="predicted"/>
<sequence length="87" mass="10189">MYTFLDIYIFIFGYFCIGILFVFLIFRCILFIPCISIELFAGVGGLLMAFVFDIIIASPPCQYLFNQLNYNAYKLIRNLKKQTILTY</sequence>
<protein>
    <submittedName>
        <fullName evidence="2">Uncharacterized protein</fullName>
    </submittedName>
</protein>
<feature type="transmembrane region" description="Helical" evidence="1">
    <location>
        <begin position="7"/>
        <end position="33"/>
    </location>
</feature>
<reference evidence="2 3" key="1">
    <citation type="submission" date="2013-09" db="EMBL/GenBank/DDBJ databases">
        <authorList>
            <person name="Zeng Z."/>
            <person name="Chen C."/>
        </authorList>
    </citation>
    <scope>NUCLEOTIDE SEQUENCE [LARGE SCALE GENOMIC DNA]</scope>
    <source>
        <strain evidence="2 3">WB 3.3-2</strain>
    </source>
</reference>
<comment type="caution">
    <text evidence="2">The sequence shown here is derived from an EMBL/GenBank/DDBJ whole genome shotgun (WGS) entry which is preliminary data.</text>
</comment>
<gene>
    <name evidence="2" type="ORF">Q765_15060</name>
</gene>
<name>A0A0A2MBT6_9FLAO</name>
<keyword evidence="1" id="KW-0472">Membrane</keyword>
<keyword evidence="3" id="KW-1185">Reference proteome</keyword>
<dbReference type="EMBL" id="JRLX01000017">
    <property type="protein sequence ID" value="KGO85735.1"/>
    <property type="molecule type" value="Genomic_DNA"/>
</dbReference>
<organism evidence="2 3">
    <name type="scientific">Flavobacterium rivuli WB 3.3-2 = DSM 21788</name>
    <dbReference type="NCBI Taxonomy" id="1121895"/>
    <lineage>
        <taxon>Bacteria</taxon>
        <taxon>Pseudomonadati</taxon>
        <taxon>Bacteroidota</taxon>
        <taxon>Flavobacteriia</taxon>
        <taxon>Flavobacteriales</taxon>
        <taxon>Flavobacteriaceae</taxon>
        <taxon>Flavobacterium</taxon>
    </lineage>
</organism>
<dbReference type="Proteomes" id="UP000030152">
    <property type="component" value="Unassembled WGS sequence"/>
</dbReference>